<keyword evidence="2" id="KW-1185">Reference proteome</keyword>
<dbReference type="Proteomes" id="UP000827917">
    <property type="component" value="Segment"/>
</dbReference>
<sequence length="101" mass="10818">MKLTVSHKGMVRPTPATAKPGILYLVKLKPGNTLGDGWNNKIGDGLLMTLKMQPRGAAVSAARFAPIVERVGAFDEFSVGSEVAAQVELFEVRSVHVEVDV</sequence>
<dbReference type="EMBL" id="OK018136">
    <property type="protein sequence ID" value="UDL16975.1"/>
    <property type="molecule type" value="Genomic_DNA"/>
</dbReference>
<evidence type="ECO:0000313" key="1">
    <source>
        <dbReference type="EMBL" id="UDL16975.1"/>
    </source>
</evidence>
<protein>
    <submittedName>
        <fullName evidence="1">Uncharacterized protein</fullName>
    </submittedName>
</protein>
<reference evidence="1" key="1">
    <citation type="submission" date="2021-09" db="EMBL/GenBank/DDBJ databases">
        <authorList>
            <person name="Tian S."/>
        </authorList>
    </citation>
    <scope>NUCLEOTIDE SEQUENCE</scope>
</reference>
<accession>A0AAE8YBS6</accession>
<evidence type="ECO:0000313" key="2">
    <source>
        <dbReference type="Proteomes" id="UP000827917"/>
    </source>
</evidence>
<proteinExistence type="predicted"/>
<name>A0AAE8YBS6_9CAUD</name>
<organism evidence="1 2">
    <name type="scientific">Stenotrophomonas phage TS-10</name>
    <dbReference type="NCBI Taxonomy" id="2886106"/>
    <lineage>
        <taxon>Viruses</taxon>
        <taxon>Duplodnaviria</taxon>
        <taxon>Heunggongvirae</taxon>
        <taxon>Uroviricota</taxon>
        <taxon>Caudoviricetes</taxon>
        <taxon>Autographivirales</taxon>
        <taxon>Autonotataviridae</taxon>
        <taxon>Gujervirinae</taxon>
        <taxon>Ponderosavirus</taxon>
        <taxon>Ponderosavirus TS10</taxon>
    </lineage>
</organism>